<dbReference type="SUPFAM" id="SSF53474">
    <property type="entry name" value="alpha/beta-Hydrolases"/>
    <property type="match status" value="1"/>
</dbReference>
<evidence type="ECO:0000259" key="5">
    <source>
        <dbReference type="Pfam" id="PF08386"/>
    </source>
</evidence>
<evidence type="ECO:0000313" key="7">
    <source>
        <dbReference type="Proteomes" id="UP000199651"/>
    </source>
</evidence>
<dbReference type="InterPro" id="IPR029058">
    <property type="entry name" value="AB_hydrolase_fold"/>
</dbReference>
<dbReference type="Pfam" id="PF00561">
    <property type="entry name" value="Abhydrolase_1"/>
    <property type="match status" value="1"/>
</dbReference>
<dbReference type="Gene3D" id="3.40.50.1820">
    <property type="entry name" value="alpha/beta hydrolase"/>
    <property type="match status" value="1"/>
</dbReference>
<feature type="chain" id="PRO_5011678923" evidence="3">
    <location>
        <begin position="27"/>
        <end position="532"/>
    </location>
</feature>
<evidence type="ECO:0000313" key="6">
    <source>
        <dbReference type="EMBL" id="SDP82837.1"/>
    </source>
</evidence>
<evidence type="ECO:0000256" key="3">
    <source>
        <dbReference type="SAM" id="SignalP"/>
    </source>
</evidence>
<dbReference type="Proteomes" id="UP000199651">
    <property type="component" value="Unassembled WGS sequence"/>
</dbReference>
<dbReference type="InterPro" id="IPR000073">
    <property type="entry name" value="AB_hydrolase_1"/>
</dbReference>
<dbReference type="PANTHER" id="PTHR43248">
    <property type="entry name" value="2-SUCCINYL-6-HYDROXY-2,4-CYCLOHEXADIENE-1-CARBOXYLATE SYNTHASE"/>
    <property type="match status" value="1"/>
</dbReference>
<feature type="domain" description="Peptidase S33 tripeptidyl aminopeptidase-like C-terminal" evidence="5">
    <location>
        <begin position="422"/>
        <end position="521"/>
    </location>
</feature>
<feature type="signal peptide" evidence="3">
    <location>
        <begin position="1"/>
        <end position="26"/>
    </location>
</feature>
<dbReference type="PANTHER" id="PTHR43248:SF25">
    <property type="entry name" value="AB HYDROLASE-1 DOMAIN-CONTAINING PROTEIN-RELATED"/>
    <property type="match status" value="1"/>
</dbReference>
<keyword evidence="2 6" id="KW-0378">Hydrolase</keyword>
<proteinExistence type="inferred from homology"/>
<dbReference type="OrthoDB" id="4006962at2"/>
<evidence type="ECO:0000259" key="4">
    <source>
        <dbReference type="Pfam" id="PF00561"/>
    </source>
</evidence>
<gene>
    <name evidence="6" type="ORF">SAMN05192558_1167</name>
</gene>
<dbReference type="EMBL" id="FNJB01000016">
    <property type="protein sequence ID" value="SDP82837.1"/>
    <property type="molecule type" value="Genomic_DNA"/>
</dbReference>
<feature type="domain" description="AB hydrolase-1" evidence="4">
    <location>
        <begin position="85"/>
        <end position="252"/>
    </location>
</feature>
<protein>
    <submittedName>
        <fullName evidence="6">Alpha/beta hydrolase fold</fullName>
    </submittedName>
</protein>
<organism evidence="6 7">
    <name type="scientific">Actinokineospora alba</name>
    <dbReference type="NCBI Taxonomy" id="504798"/>
    <lineage>
        <taxon>Bacteria</taxon>
        <taxon>Bacillati</taxon>
        <taxon>Actinomycetota</taxon>
        <taxon>Actinomycetes</taxon>
        <taxon>Pseudonocardiales</taxon>
        <taxon>Pseudonocardiaceae</taxon>
        <taxon>Actinokineospora</taxon>
    </lineage>
</organism>
<accession>A0A1H0VWA6</accession>
<evidence type="ECO:0000256" key="2">
    <source>
        <dbReference type="ARBA" id="ARBA00022801"/>
    </source>
</evidence>
<name>A0A1H0VWA6_9PSEU</name>
<dbReference type="InterPro" id="IPR051601">
    <property type="entry name" value="Serine_prot/Carboxylest_S33"/>
</dbReference>
<dbReference type="STRING" id="504798.SAMN05421871_1168"/>
<sequence>MSRQKRVMAVGVAVVLASAVAPPLAAADAAHTAVPKIQWQQCPDDKHLRCAMVPVPLDYADPRGKKISLRLVKRPADQPNRKIGTLFINNGGPGGSAADFAVGAGDLLGASTRQRFDIVGIDPRGIAGQRNCLTEGCGSEPVVCAAAPEDPPGPPVPTIAFPRSESEVNAQLAFDDFYRGLCDKRGNEILDHMSTADTARDMDLMRQAVGDRQLTFYGISYGSVLGATYAAMYPNKVRALIVDGVLDPVAWSTGRGDDAKYVASARFGSEYGAWESLHSSFAECDRVGAARCPAAGQASGKFHKVVERLKQGDVDTPNGKLNYQEVMGTLLGAMYGPGNYPLIMDFIEAMHQQIFGAARVPSRAGDAWAKLRAAERPAVPTFGEETIAPTFHGVLCADSVNPTDREAPIRSAAHAEANGPGFGELWSWISSPCVNWPGSSKSAFRGPYTVKTSTPLLIVGNTHDPATPISGARALNGLMKGSRMLTLDGWGHGTLRMSECVTGKFESYLIHRKLPVPGTVCQTDAPLFPAAS</sequence>
<dbReference type="InterPro" id="IPR013595">
    <property type="entry name" value="Pept_S33_TAP-like_C"/>
</dbReference>
<dbReference type="AlphaFoldDB" id="A0A1H0VWA6"/>
<keyword evidence="7" id="KW-1185">Reference proteome</keyword>
<reference evidence="7" key="1">
    <citation type="submission" date="2016-10" db="EMBL/GenBank/DDBJ databases">
        <authorList>
            <person name="Varghese N."/>
            <person name="Submissions S."/>
        </authorList>
    </citation>
    <scope>NUCLEOTIDE SEQUENCE [LARGE SCALE GENOMIC DNA]</scope>
    <source>
        <strain evidence="7">IBRC-M 10655</strain>
    </source>
</reference>
<dbReference type="RefSeq" id="WP_091383337.1">
    <property type="nucleotide sequence ID" value="NZ_FNDV01000016.1"/>
</dbReference>
<evidence type="ECO:0000256" key="1">
    <source>
        <dbReference type="ARBA" id="ARBA00010088"/>
    </source>
</evidence>
<comment type="similarity">
    <text evidence="1">Belongs to the peptidase S33 family.</text>
</comment>
<dbReference type="GO" id="GO:0016787">
    <property type="term" value="F:hydrolase activity"/>
    <property type="evidence" value="ECO:0007669"/>
    <property type="project" value="UniProtKB-KW"/>
</dbReference>
<keyword evidence="3" id="KW-0732">Signal</keyword>
<dbReference type="Pfam" id="PF08386">
    <property type="entry name" value="Abhydrolase_4"/>
    <property type="match status" value="1"/>
</dbReference>